<keyword evidence="9 12" id="KW-1133">Transmembrane helix</keyword>
<evidence type="ECO:0000256" key="3">
    <source>
        <dbReference type="ARBA" id="ARBA00022448"/>
    </source>
</evidence>
<comment type="similarity">
    <text evidence="2">Belongs to the cytochrome ubiquinol oxidase subunit 2 family.</text>
</comment>
<evidence type="ECO:0000256" key="10">
    <source>
        <dbReference type="ARBA" id="ARBA00023004"/>
    </source>
</evidence>
<comment type="subcellular location">
    <subcellularLocation>
        <location evidence="1">Cell membrane</location>
        <topology evidence="1">Multi-pass membrane protein</topology>
    </subcellularLocation>
</comment>
<dbReference type="Pfam" id="PF02322">
    <property type="entry name" value="Cyt_bd_oxida_II"/>
    <property type="match status" value="1"/>
</dbReference>
<dbReference type="PANTHER" id="PTHR43141">
    <property type="entry name" value="CYTOCHROME BD2 SUBUNIT II"/>
    <property type="match status" value="1"/>
</dbReference>
<gene>
    <name evidence="13" type="ORF">HMPREF1871_00297</name>
</gene>
<dbReference type="PIRSF" id="PIRSF000267">
    <property type="entry name" value="Cyt_oxidse_sub2"/>
    <property type="match status" value="1"/>
</dbReference>
<keyword evidence="4" id="KW-1003">Cell membrane</keyword>
<keyword evidence="6 12" id="KW-0812">Transmembrane</keyword>
<feature type="transmembrane region" description="Helical" evidence="12">
    <location>
        <begin position="158"/>
        <end position="179"/>
    </location>
</feature>
<feature type="transmembrane region" description="Helical" evidence="12">
    <location>
        <begin position="116"/>
        <end position="138"/>
    </location>
</feature>
<keyword evidence="14" id="KW-1185">Reference proteome</keyword>
<feature type="transmembrane region" description="Helical" evidence="12">
    <location>
        <begin position="200"/>
        <end position="221"/>
    </location>
</feature>
<name>A0ABR5TNB3_9BACL</name>
<protein>
    <submittedName>
        <fullName evidence="13">Cytochrome d ubiquinol oxidase, subunit II</fullName>
    </submittedName>
</protein>
<keyword evidence="11 12" id="KW-0472">Membrane</keyword>
<keyword evidence="7" id="KW-0479">Metal-binding</keyword>
<evidence type="ECO:0000256" key="12">
    <source>
        <dbReference type="SAM" id="Phobius"/>
    </source>
</evidence>
<dbReference type="Proteomes" id="UP000070467">
    <property type="component" value="Unassembled WGS sequence"/>
</dbReference>
<dbReference type="NCBIfam" id="TIGR00203">
    <property type="entry name" value="cydB"/>
    <property type="match status" value="1"/>
</dbReference>
<evidence type="ECO:0000313" key="14">
    <source>
        <dbReference type="Proteomes" id="UP000070467"/>
    </source>
</evidence>
<feature type="transmembrane region" description="Helical" evidence="12">
    <location>
        <begin position="85"/>
        <end position="104"/>
    </location>
</feature>
<keyword evidence="3" id="KW-0813">Transport</keyword>
<evidence type="ECO:0000256" key="9">
    <source>
        <dbReference type="ARBA" id="ARBA00022989"/>
    </source>
</evidence>
<feature type="transmembrane region" description="Helical" evidence="12">
    <location>
        <begin position="257"/>
        <end position="283"/>
    </location>
</feature>
<accession>A0ABR5TNB3</accession>
<reference evidence="13 14" key="1">
    <citation type="submission" date="2016-01" db="EMBL/GenBank/DDBJ databases">
        <authorList>
            <person name="Mitreva M."/>
            <person name="Pepin K.H."/>
            <person name="Mihindukulasuriya K.A."/>
            <person name="Fulton R."/>
            <person name="Fronick C."/>
            <person name="O'Laughlin M."/>
            <person name="Miner T."/>
            <person name="Herter B."/>
            <person name="Rosa B.A."/>
            <person name="Cordes M."/>
            <person name="Tomlinson C."/>
            <person name="Wollam A."/>
            <person name="Palsikar V.B."/>
            <person name="Mardis E.R."/>
            <person name="Wilson R.K."/>
        </authorList>
    </citation>
    <scope>NUCLEOTIDE SEQUENCE [LARGE SCALE GENOMIC DNA]</scope>
    <source>
        <strain evidence="13 14">KA00071</strain>
    </source>
</reference>
<dbReference type="PANTHER" id="PTHR43141:SF5">
    <property type="entry name" value="CYTOCHROME BD-I UBIQUINOL OXIDASE SUBUNIT 2"/>
    <property type="match status" value="1"/>
</dbReference>
<evidence type="ECO:0000313" key="13">
    <source>
        <dbReference type="EMBL" id="KXB58533.1"/>
    </source>
</evidence>
<proteinExistence type="inferred from homology"/>
<keyword evidence="8" id="KW-0249">Electron transport</keyword>
<evidence type="ECO:0000256" key="11">
    <source>
        <dbReference type="ARBA" id="ARBA00023136"/>
    </source>
</evidence>
<evidence type="ECO:0000256" key="1">
    <source>
        <dbReference type="ARBA" id="ARBA00004651"/>
    </source>
</evidence>
<feature type="transmembrane region" description="Helical" evidence="12">
    <location>
        <begin position="12"/>
        <end position="40"/>
    </location>
</feature>
<feature type="transmembrane region" description="Helical" evidence="12">
    <location>
        <begin position="303"/>
        <end position="330"/>
    </location>
</feature>
<organism evidence="13 14">
    <name type="scientific">Gemelliphila asaccharolytica</name>
    <dbReference type="NCBI Taxonomy" id="502393"/>
    <lineage>
        <taxon>Bacteria</taxon>
        <taxon>Bacillati</taxon>
        <taxon>Bacillota</taxon>
        <taxon>Bacilli</taxon>
        <taxon>Bacillales</taxon>
        <taxon>Gemellaceae</taxon>
        <taxon>Gemelliphila</taxon>
    </lineage>
</organism>
<comment type="caution">
    <text evidence="13">The sequence shown here is derived from an EMBL/GenBank/DDBJ whole genome shotgun (WGS) entry which is preliminary data.</text>
</comment>
<evidence type="ECO:0000256" key="5">
    <source>
        <dbReference type="ARBA" id="ARBA00022617"/>
    </source>
</evidence>
<evidence type="ECO:0000256" key="7">
    <source>
        <dbReference type="ARBA" id="ARBA00022723"/>
    </source>
</evidence>
<sequence length="342" mass="38312">MNLSIVLPNVWFLLITILFTGFFILEGYDFGVGVLSHILGRNDTEKRTYFNTIGPFWDANEVWLLTGGGAMFAAFPIWYGKLFSGYYIAFVLMLIALILRGISFEFRGKLGNNRKWIKFCDFSMLIGSALPPILWGVAVANFMTGSRLDENKSLLDGFLGLLSPFSVLGGVMMFLLMMVHGAQFLTLKTDGDLRKAAQKISVLLFPLAAVITLIFAVWALFKTDIFINNYYIGLILAVIAVIFFILSFILNLIHKDLLAFLSTSATLGFLTLSVFVGLFPRAIINSADVTKSLLIYDAASGTYTLTLMTIVACVMLPFVLGYQVWSYIVFRKRLKKEDKLEY</sequence>
<evidence type="ECO:0000256" key="4">
    <source>
        <dbReference type="ARBA" id="ARBA00022475"/>
    </source>
</evidence>
<feature type="transmembrane region" description="Helical" evidence="12">
    <location>
        <begin position="227"/>
        <end position="250"/>
    </location>
</feature>
<dbReference type="RefSeq" id="WP_066129051.1">
    <property type="nucleotide sequence ID" value="NZ_KQ959861.1"/>
</dbReference>
<keyword evidence="10" id="KW-0408">Iron</keyword>
<evidence type="ECO:0000256" key="2">
    <source>
        <dbReference type="ARBA" id="ARBA00007543"/>
    </source>
</evidence>
<keyword evidence="5" id="KW-0349">Heme</keyword>
<dbReference type="EMBL" id="LSDB01000008">
    <property type="protein sequence ID" value="KXB58533.1"/>
    <property type="molecule type" value="Genomic_DNA"/>
</dbReference>
<evidence type="ECO:0000256" key="8">
    <source>
        <dbReference type="ARBA" id="ARBA00022982"/>
    </source>
</evidence>
<evidence type="ECO:0000256" key="6">
    <source>
        <dbReference type="ARBA" id="ARBA00022692"/>
    </source>
</evidence>
<dbReference type="InterPro" id="IPR003317">
    <property type="entry name" value="Cyt-d_oxidase_su2"/>
</dbReference>